<keyword evidence="4" id="KW-1185">Reference proteome</keyword>
<dbReference type="CDD" id="cd01109">
    <property type="entry name" value="HTH_YyaN"/>
    <property type="match status" value="1"/>
</dbReference>
<evidence type="ECO:0000256" key="1">
    <source>
        <dbReference type="ARBA" id="ARBA00023125"/>
    </source>
</evidence>
<dbReference type="SMART" id="SM00422">
    <property type="entry name" value="HTH_MERR"/>
    <property type="match status" value="1"/>
</dbReference>
<dbReference type="Proteomes" id="UP001058003">
    <property type="component" value="Chromosome"/>
</dbReference>
<dbReference type="PROSITE" id="PS50937">
    <property type="entry name" value="HTH_MERR_2"/>
    <property type="match status" value="1"/>
</dbReference>
<dbReference type="OrthoDB" id="9802944at2"/>
<dbReference type="Pfam" id="PF13411">
    <property type="entry name" value="MerR_1"/>
    <property type="match status" value="1"/>
</dbReference>
<evidence type="ECO:0000313" key="3">
    <source>
        <dbReference type="EMBL" id="UWZ58979.1"/>
    </source>
</evidence>
<organism evidence="3 4">
    <name type="scientific">Dactylosporangium aurantiacum</name>
    <dbReference type="NCBI Taxonomy" id="35754"/>
    <lineage>
        <taxon>Bacteria</taxon>
        <taxon>Bacillati</taxon>
        <taxon>Actinomycetota</taxon>
        <taxon>Actinomycetes</taxon>
        <taxon>Micromonosporales</taxon>
        <taxon>Micromonosporaceae</taxon>
        <taxon>Dactylosporangium</taxon>
    </lineage>
</organism>
<dbReference type="SUPFAM" id="SSF46955">
    <property type="entry name" value="Putative DNA-binding domain"/>
    <property type="match status" value="1"/>
</dbReference>
<dbReference type="PANTHER" id="PTHR30204">
    <property type="entry name" value="REDOX-CYCLING DRUG-SENSING TRANSCRIPTIONAL ACTIVATOR SOXR"/>
    <property type="match status" value="1"/>
</dbReference>
<gene>
    <name evidence="3" type="ORF">Daura_24130</name>
</gene>
<dbReference type="EMBL" id="CP073767">
    <property type="protein sequence ID" value="UWZ58979.1"/>
    <property type="molecule type" value="Genomic_DNA"/>
</dbReference>
<name>A0A9Q9IMN6_9ACTN</name>
<dbReference type="InterPro" id="IPR047057">
    <property type="entry name" value="MerR_fam"/>
</dbReference>
<evidence type="ECO:0000313" key="4">
    <source>
        <dbReference type="Proteomes" id="UP001058003"/>
    </source>
</evidence>
<dbReference type="InterPro" id="IPR000551">
    <property type="entry name" value="MerR-type_HTH_dom"/>
</dbReference>
<accession>A0A9Q9IMN6</accession>
<dbReference type="AlphaFoldDB" id="A0A9Q9IMN6"/>
<dbReference type="KEGG" id="daur:Daura_24130"/>
<evidence type="ECO:0000259" key="2">
    <source>
        <dbReference type="PROSITE" id="PS50937"/>
    </source>
</evidence>
<dbReference type="Gene3D" id="1.10.1660.10">
    <property type="match status" value="1"/>
</dbReference>
<dbReference type="InterPro" id="IPR009061">
    <property type="entry name" value="DNA-bd_dom_put_sf"/>
</dbReference>
<keyword evidence="1" id="KW-0238">DNA-binding</keyword>
<reference evidence="3" key="1">
    <citation type="submission" date="2021-04" db="EMBL/GenBank/DDBJ databases">
        <title>Dactylosporangium aurantiacum NRRL B-8018 full assembly.</title>
        <authorList>
            <person name="Hartkoorn R.C."/>
            <person name="Beaudoing E."/>
            <person name="Hot D."/>
        </authorList>
    </citation>
    <scope>NUCLEOTIDE SEQUENCE</scope>
    <source>
        <strain evidence="3">NRRL B-8018</strain>
    </source>
</reference>
<protein>
    <submittedName>
        <fullName evidence="3">MerR family transcriptional regulator</fullName>
    </submittedName>
</protein>
<dbReference type="GO" id="GO:0003700">
    <property type="term" value="F:DNA-binding transcription factor activity"/>
    <property type="evidence" value="ECO:0007669"/>
    <property type="project" value="InterPro"/>
</dbReference>
<feature type="domain" description="HTH merR-type" evidence="2">
    <location>
        <begin position="7"/>
        <end position="77"/>
    </location>
</feature>
<sequence>MSDIERRLSIGDVAARTGLSVHALRFYEREGLLAGPVERDPAGRRVYGEDDLGWLTVCVILRGSGMPLPQIRRYTELVRAGEGNEPQRLDLLREHRQRVLEQIDQLTKCLDLINYKVAVYEDILDATG</sequence>
<dbReference type="PROSITE" id="PS00552">
    <property type="entry name" value="HTH_MERR_1"/>
    <property type="match status" value="1"/>
</dbReference>
<proteinExistence type="predicted"/>
<dbReference type="RefSeq" id="WP_033361987.1">
    <property type="nucleotide sequence ID" value="NZ_CP073767.1"/>
</dbReference>
<dbReference type="PANTHER" id="PTHR30204:SF98">
    <property type="entry name" value="HTH-TYPE TRANSCRIPTIONAL REGULATOR ADHR"/>
    <property type="match status" value="1"/>
</dbReference>
<dbReference type="GO" id="GO:0003677">
    <property type="term" value="F:DNA binding"/>
    <property type="evidence" value="ECO:0007669"/>
    <property type="project" value="UniProtKB-KW"/>
</dbReference>